<keyword evidence="3" id="KW-0560">Oxidoreductase</keyword>
<dbReference type="OrthoDB" id="191139at2759"/>
<dbReference type="PANTHER" id="PTHR24320">
    <property type="entry name" value="RETINOL DEHYDROGENASE"/>
    <property type="match status" value="1"/>
</dbReference>
<gene>
    <name evidence="5" type="ORF">FPHYL_8801</name>
</gene>
<feature type="compositionally biased region" description="Low complexity" evidence="4">
    <location>
        <begin position="41"/>
        <end position="70"/>
    </location>
</feature>
<dbReference type="InterPro" id="IPR036291">
    <property type="entry name" value="NAD(P)-bd_dom_sf"/>
</dbReference>
<evidence type="ECO:0000313" key="6">
    <source>
        <dbReference type="Proteomes" id="UP000582016"/>
    </source>
</evidence>
<dbReference type="AlphaFoldDB" id="A0A8H5N5R0"/>
<dbReference type="Pfam" id="PF00106">
    <property type="entry name" value="adh_short"/>
    <property type="match status" value="1"/>
</dbReference>
<keyword evidence="6" id="KW-1185">Reference proteome</keyword>
<reference evidence="5 6" key="1">
    <citation type="submission" date="2020-05" db="EMBL/GenBank/DDBJ databases">
        <title>Identification and distribution of gene clusters putatively required for synthesis of sphingolipid metabolism inhibitors in phylogenetically diverse species of the filamentous fungus Fusarium.</title>
        <authorList>
            <person name="Kim H.-S."/>
            <person name="Busman M."/>
            <person name="Brown D.W."/>
            <person name="Divon H."/>
            <person name="Uhlig S."/>
            <person name="Proctor R.H."/>
        </authorList>
    </citation>
    <scope>NUCLEOTIDE SEQUENCE [LARGE SCALE GENOMIC DNA]</scope>
    <source>
        <strain evidence="5 6">NRRL 13617</strain>
    </source>
</reference>
<dbReference type="Proteomes" id="UP000582016">
    <property type="component" value="Unassembled WGS sequence"/>
</dbReference>
<dbReference type="GO" id="GO:0016491">
    <property type="term" value="F:oxidoreductase activity"/>
    <property type="evidence" value="ECO:0007669"/>
    <property type="project" value="UniProtKB-KW"/>
</dbReference>
<dbReference type="PANTHER" id="PTHR24320:SF282">
    <property type="entry name" value="WW DOMAIN-CONTAINING OXIDOREDUCTASE"/>
    <property type="match status" value="1"/>
</dbReference>
<dbReference type="EMBL" id="JAAOAQ010000345">
    <property type="protein sequence ID" value="KAF5553074.1"/>
    <property type="molecule type" value="Genomic_DNA"/>
</dbReference>
<evidence type="ECO:0000256" key="1">
    <source>
        <dbReference type="ARBA" id="ARBA00006484"/>
    </source>
</evidence>
<evidence type="ECO:0000256" key="3">
    <source>
        <dbReference type="ARBA" id="ARBA00023002"/>
    </source>
</evidence>
<feature type="compositionally biased region" description="Low complexity" evidence="4">
    <location>
        <begin position="1"/>
        <end position="28"/>
    </location>
</feature>
<name>A0A8H5N5R0_9HYPO</name>
<accession>A0A8H5N5R0</accession>
<dbReference type="SUPFAM" id="SSF51735">
    <property type="entry name" value="NAD(P)-binding Rossmann-fold domains"/>
    <property type="match status" value="1"/>
</dbReference>
<evidence type="ECO:0000313" key="5">
    <source>
        <dbReference type="EMBL" id="KAF5553074.1"/>
    </source>
</evidence>
<sequence length="1147" mass="129538">MAAASSNLTSNEESSTIVTESISSTETSLGPEETSATVLSTNEGTTTEIATTTEAVTPTDTTTTSEVPSTMPFISNAGFDDYASSIAPWELYTGENAVSIASDVKHDGHALEPDRLATGAIESQIWPGPDSNRAPSTVAILVWPWCETTQRLVKRNKMSSESRQPRSKTPVLKLRPSVTTEQIVPRQKIKQPYGPWIAHPDLIDEEFERRRHLVHFPPDVTRDEHKRRWKEEIPLREAELEDCKLEDFDLRAVISMVPKYDMQYTLRQSDHEQAKYLEKYYVGAHIYLRPHAFSSPSFLESFGHDWGLNARGIYYHHYYSPAWIAADHKLWVPSIQDKNWDDVGEEDRRVRARTMVKHILQNEKWAKSEYAWEADAWKDVFGMMKDDPVLAVDKHAYNTIREKRHPVTCLLTGESKFIKRIPDATFGLATFKPRDYQNPIAEWDLDRDRLEALSLHRYCGLHSDPSWGKSSLVFPFAAYEAKGWSGDPREARRQACSAGSVYLDMLDRLSKVPGKPGDLDGAYQAEDSRNSQVFVFTSFGAHWHILVGYRRPRLAREHAGMSGMSKTVYDFQRIWSGRVSTERRAWELLSLIDQIHLWGVTVFRDFVIRHLKPWHEFGKRCYVNDIDFTNASSDKRIRIFDESVRYWFPRPCNELAEWTKHFPPETQLRFRDALGHFLFQANASYCPETRGQSDSFTSLFNCIIGTCSKTHLVGYPLGSLEEVYSHLYDFHGVEPGTAPDLFLSAKDLMSRKLRVWEVGQRLFLADRLVLHDDEMELWGGPSGKRKLKDIMDEESKAQGDDTNTKKRKITKKYYDHFDDIPSLVGKVALVTGANTPDGVGYHIAHQLALKGAKVYIGARNLQKATKAIRIMLTESPQLKPECLVPFAVDMGNFKQVQFAARKVVAEEPRLDILVNNAAVLARPLDKDGNGISVSFGINHLGPFLLTRELLPLLNKTQAEHPGVRIVNVASTAHYDVPTGAKFGSLEDFNITYGSEDEPFANYLRYGYSKLASILHTKELQRRFDQEGVDILALSVHPGGVATNGAAGYLGGRDNDTFRSNLSPFEGAITPLFAAAHPEPAQQRDKYAGSFIMPFGGLKEPTEDANNAELAKQLWTTSEKVVSSVLDCFIWDSILMPMGGIFNIGQKA</sequence>
<protein>
    <submittedName>
        <fullName evidence="5">Light induced alcohol dehydrogenase Bli-4</fullName>
    </submittedName>
</protein>
<feature type="region of interest" description="Disordered" evidence="4">
    <location>
        <begin position="1"/>
        <end position="70"/>
    </location>
</feature>
<organism evidence="5 6">
    <name type="scientific">Fusarium phyllophilum</name>
    <dbReference type="NCBI Taxonomy" id="47803"/>
    <lineage>
        <taxon>Eukaryota</taxon>
        <taxon>Fungi</taxon>
        <taxon>Dikarya</taxon>
        <taxon>Ascomycota</taxon>
        <taxon>Pezizomycotina</taxon>
        <taxon>Sordariomycetes</taxon>
        <taxon>Hypocreomycetidae</taxon>
        <taxon>Hypocreales</taxon>
        <taxon>Nectriaceae</taxon>
        <taxon>Fusarium</taxon>
        <taxon>Fusarium fujikuroi species complex</taxon>
    </lineage>
</organism>
<evidence type="ECO:0000256" key="4">
    <source>
        <dbReference type="SAM" id="MobiDB-lite"/>
    </source>
</evidence>
<proteinExistence type="inferred from homology"/>
<keyword evidence="2" id="KW-0521">NADP</keyword>
<dbReference type="Gene3D" id="3.40.50.720">
    <property type="entry name" value="NAD(P)-binding Rossmann-like Domain"/>
    <property type="match status" value="1"/>
</dbReference>
<comment type="caution">
    <text evidence="5">The sequence shown here is derived from an EMBL/GenBank/DDBJ whole genome shotgun (WGS) entry which is preliminary data.</text>
</comment>
<comment type="similarity">
    <text evidence="1">Belongs to the short-chain dehydrogenases/reductases (SDR) family.</text>
</comment>
<dbReference type="InterPro" id="IPR002347">
    <property type="entry name" value="SDR_fam"/>
</dbReference>
<evidence type="ECO:0000256" key="2">
    <source>
        <dbReference type="ARBA" id="ARBA00022857"/>
    </source>
</evidence>